<dbReference type="RefSeq" id="WP_195128655.1">
    <property type="nucleotide sequence ID" value="NZ_JADLQX010000004.1"/>
</dbReference>
<evidence type="ECO:0000259" key="1">
    <source>
        <dbReference type="Pfam" id="PF13827"/>
    </source>
</evidence>
<name>A0ABS0CKZ1_9NOCA</name>
<feature type="domain" description="DUF4189" evidence="1">
    <location>
        <begin position="36"/>
        <end position="111"/>
    </location>
</feature>
<reference evidence="2 3" key="1">
    <citation type="submission" date="2020-10" db="EMBL/GenBank/DDBJ databases">
        <title>Identification of Nocardia species via Next-generation sequencing and recognition of intraspecies genetic diversity.</title>
        <authorList>
            <person name="Li P."/>
            <person name="Li P."/>
            <person name="Lu B."/>
        </authorList>
    </citation>
    <scope>NUCLEOTIDE SEQUENCE [LARGE SCALE GENOMIC DNA]</scope>
    <source>
        <strain evidence="2 3">BJ06-0157</strain>
    </source>
</reference>
<evidence type="ECO:0000313" key="3">
    <source>
        <dbReference type="Proteomes" id="UP000702209"/>
    </source>
</evidence>
<dbReference type="Pfam" id="PF13827">
    <property type="entry name" value="DUF4189"/>
    <property type="match status" value="1"/>
</dbReference>
<proteinExistence type="predicted"/>
<keyword evidence="3" id="KW-1185">Reference proteome</keyword>
<sequence>MSVPHKAALGLAVVSAATCAIVGSPAGQARAAGAYHGAIALSSSTGAIGSAVNFSAAAAAETAARSQCGVSDCRTVVQFWNACGSVVRGADGRHGWAWAITRADAERRAIEFLGPSAPPFPDLGSAVPRPATVRLTVCTMTAG</sequence>
<protein>
    <submittedName>
        <fullName evidence="2">DUF4189 domain-containing protein</fullName>
    </submittedName>
</protein>
<dbReference type="Proteomes" id="UP000702209">
    <property type="component" value="Unassembled WGS sequence"/>
</dbReference>
<dbReference type="InterPro" id="IPR025240">
    <property type="entry name" value="DUF4189"/>
</dbReference>
<evidence type="ECO:0000313" key="2">
    <source>
        <dbReference type="EMBL" id="MBF6297293.1"/>
    </source>
</evidence>
<gene>
    <name evidence="2" type="ORF">IU459_07005</name>
</gene>
<organism evidence="2 3">
    <name type="scientific">Nocardia amamiensis</name>
    <dbReference type="NCBI Taxonomy" id="404578"/>
    <lineage>
        <taxon>Bacteria</taxon>
        <taxon>Bacillati</taxon>
        <taxon>Actinomycetota</taxon>
        <taxon>Actinomycetes</taxon>
        <taxon>Mycobacteriales</taxon>
        <taxon>Nocardiaceae</taxon>
        <taxon>Nocardia</taxon>
    </lineage>
</organism>
<accession>A0ABS0CKZ1</accession>
<comment type="caution">
    <text evidence="2">The sequence shown here is derived from an EMBL/GenBank/DDBJ whole genome shotgun (WGS) entry which is preliminary data.</text>
</comment>
<dbReference type="EMBL" id="JADLQX010000004">
    <property type="protein sequence ID" value="MBF6297293.1"/>
    <property type="molecule type" value="Genomic_DNA"/>
</dbReference>